<comment type="caution">
    <text evidence="2">The sequence shown here is derived from an EMBL/GenBank/DDBJ whole genome shotgun (WGS) entry which is preliminary data.</text>
</comment>
<evidence type="ECO:0000313" key="3">
    <source>
        <dbReference type="Proteomes" id="UP001370490"/>
    </source>
</evidence>
<dbReference type="PANTHER" id="PTHR31061">
    <property type="entry name" value="LD22376P"/>
    <property type="match status" value="1"/>
</dbReference>
<keyword evidence="1" id="KW-0812">Transmembrane</keyword>
<dbReference type="AlphaFoldDB" id="A0AAN8ZQJ4"/>
<feature type="transmembrane region" description="Helical" evidence="1">
    <location>
        <begin position="138"/>
        <end position="162"/>
    </location>
</feature>
<keyword evidence="3" id="KW-1185">Reference proteome</keyword>
<keyword evidence="1" id="KW-0472">Membrane</keyword>
<dbReference type="EMBL" id="JBAMMX010000002">
    <property type="protein sequence ID" value="KAK6946441.1"/>
    <property type="molecule type" value="Genomic_DNA"/>
</dbReference>
<feature type="transmembrane region" description="Helical" evidence="1">
    <location>
        <begin position="106"/>
        <end position="126"/>
    </location>
</feature>
<proteinExistence type="predicted"/>
<reference evidence="2 3" key="1">
    <citation type="submission" date="2023-12" db="EMBL/GenBank/DDBJ databases">
        <title>A high-quality genome assembly for Dillenia turbinata (Dilleniales).</title>
        <authorList>
            <person name="Chanderbali A."/>
        </authorList>
    </citation>
    <scope>NUCLEOTIDE SEQUENCE [LARGE SCALE GENOMIC DNA]</scope>
    <source>
        <strain evidence="2">LSX21</strain>
        <tissue evidence="2">Leaf</tissue>
    </source>
</reference>
<feature type="transmembrane region" description="Helical" evidence="1">
    <location>
        <begin position="32"/>
        <end position="54"/>
    </location>
</feature>
<dbReference type="Proteomes" id="UP001370490">
    <property type="component" value="Unassembled WGS sequence"/>
</dbReference>
<feature type="transmembrane region" description="Helical" evidence="1">
    <location>
        <begin position="269"/>
        <end position="290"/>
    </location>
</feature>
<feature type="transmembrane region" description="Helical" evidence="1">
    <location>
        <begin position="329"/>
        <end position="351"/>
    </location>
</feature>
<accession>A0AAN8ZQJ4</accession>
<name>A0AAN8ZQJ4_9MAGN</name>
<evidence type="ECO:0008006" key="4">
    <source>
        <dbReference type="Google" id="ProtNLM"/>
    </source>
</evidence>
<protein>
    <recommendedName>
        <fullName evidence="4">Heparan-alpha-glucosaminide N-acetyltransferase catalytic domain-containing protein</fullName>
    </recommendedName>
</protein>
<evidence type="ECO:0000313" key="2">
    <source>
        <dbReference type="EMBL" id="KAK6946441.1"/>
    </source>
</evidence>
<feature type="transmembrane region" description="Helical" evidence="1">
    <location>
        <begin position="371"/>
        <end position="392"/>
    </location>
</feature>
<organism evidence="2 3">
    <name type="scientific">Dillenia turbinata</name>
    <dbReference type="NCBI Taxonomy" id="194707"/>
    <lineage>
        <taxon>Eukaryota</taxon>
        <taxon>Viridiplantae</taxon>
        <taxon>Streptophyta</taxon>
        <taxon>Embryophyta</taxon>
        <taxon>Tracheophyta</taxon>
        <taxon>Spermatophyta</taxon>
        <taxon>Magnoliopsida</taxon>
        <taxon>eudicotyledons</taxon>
        <taxon>Gunneridae</taxon>
        <taxon>Pentapetalae</taxon>
        <taxon>Dilleniales</taxon>
        <taxon>Dilleniaceae</taxon>
        <taxon>Dillenia</taxon>
    </lineage>
</organism>
<sequence>MWCPILCLQLMIFVDYMGPILPVIGHAPWNGVHLADFVMPFFLFVAGVSLALVYKKVPNQMDASWKAMVRALKLFLLGVFLQGGYLHGTSSLTYGVDIERIRWLGILQRISIGYIIAALCEIWLSHSSNGTGIGFFKIYYWQFVAISLSAIHLGLSYCLYVPDWQFSVSSTTSSLPSLKNCTSYSVRECFSEVFISYEILNDLVSCGTRGDLGPACNSAGMIDRYVLGINHLYMKPGYRNLKECNIASSGRSPETLPSWCLAPFDPEGILSSLTASVTCIIGLQYGHVLAQLQEHKERLYHWTLYSVSFLISGSILPFIGIPLNKSLYTVSYMLFTSASSGIIFCGFYLLVDVYGCRQWTVPLEWLGKHALLIFIILTSNIAIILIQGFYWAKPENNI</sequence>
<keyword evidence="1" id="KW-1133">Transmembrane helix</keyword>
<evidence type="ECO:0000256" key="1">
    <source>
        <dbReference type="SAM" id="Phobius"/>
    </source>
</evidence>
<gene>
    <name evidence="2" type="ORF">RJ641_013985</name>
</gene>
<dbReference type="PANTHER" id="PTHR31061:SF28">
    <property type="entry name" value="HEPARAN-ALPHA-GLUCOSAMINIDE N-ACETYLTRANSFERASE-LIKE"/>
    <property type="match status" value="1"/>
</dbReference>
<feature type="transmembrane region" description="Helical" evidence="1">
    <location>
        <begin position="74"/>
        <end position="94"/>
    </location>
</feature>
<feature type="transmembrane region" description="Helical" evidence="1">
    <location>
        <begin position="302"/>
        <end position="323"/>
    </location>
</feature>
<feature type="non-terminal residue" evidence="2">
    <location>
        <position position="398"/>
    </location>
</feature>